<name>A0A2S6AM93_9NOCA</name>
<evidence type="ECO:0000313" key="1">
    <source>
        <dbReference type="EMBL" id="PPJ36355.1"/>
    </source>
</evidence>
<sequence length="88" mass="9750">MLPPVVDPDAIPPVDRRARLWLELSRAYGQQKDWLGTLGALKTATEVSEESMRCHPLSRNLATELVDRGGKIVEREARSLANRLGVTA</sequence>
<dbReference type="AlphaFoldDB" id="A0A2S6AM93"/>
<evidence type="ECO:0000313" key="2">
    <source>
        <dbReference type="Proteomes" id="UP000239874"/>
    </source>
</evidence>
<accession>A0A2S6AM93</accession>
<dbReference type="Proteomes" id="UP000239874">
    <property type="component" value="Unassembled WGS sequence"/>
</dbReference>
<organism evidence="1 2">
    <name type="scientific">Nocardia nova</name>
    <dbReference type="NCBI Taxonomy" id="37330"/>
    <lineage>
        <taxon>Bacteria</taxon>
        <taxon>Bacillati</taxon>
        <taxon>Actinomycetota</taxon>
        <taxon>Actinomycetes</taxon>
        <taxon>Mycobacteriales</taxon>
        <taxon>Nocardiaceae</taxon>
        <taxon>Nocardia</taxon>
    </lineage>
</organism>
<gene>
    <name evidence="1" type="ORF">C5E45_20085</name>
</gene>
<comment type="caution">
    <text evidence="1">The sequence shown here is derived from an EMBL/GenBank/DDBJ whole genome shotgun (WGS) entry which is preliminary data.</text>
</comment>
<proteinExistence type="predicted"/>
<dbReference type="EMBL" id="PSZC01000014">
    <property type="protein sequence ID" value="PPJ36355.1"/>
    <property type="molecule type" value="Genomic_DNA"/>
</dbReference>
<reference evidence="1 2" key="1">
    <citation type="submission" date="2018-02" db="EMBL/GenBank/DDBJ databases">
        <title>8 Nocardia nova and 1 Nocardia cyriacigeorgica strain used for evolution to TMP-SMX.</title>
        <authorList>
            <person name="Mehta H."/>
            <person name="Weng J."/>
            <person name="Shamoo Y."/>
        </authorList>
    </citation>
    <scope>NUCLEOTIDE SEQUENCE [LARGE SCALE GENOMIC DNA]</scope>
    <source>
        <strain evidence="1 2">MDA3139</strain>
    </source>
</reference>
<protein>
    <submittedName>
        <fullName evidence="1">Uncharacterized protein</fullName>
    </submittedName>
</protein>